<evidence type="ECO:0000313" key="2">
    <source>
        <dbReference type="EMBL" id="PKX91382.1"/>
    </source>
</evidence>
<dbReference type="OMA" id="KSWIHIL"/>
<dbReference type="VEuPathDB" id="FungiDB:P174DRAFT_513905"/>
<accession>A0A2I1C178</accession>
<organism evidence="2 3">
    <name type="scientific">Aspergillus novofumigatus (strain IBT 16806)</name>
    <dbReference type="NCBI Taxonomy" id="1392255"/>
    <lineage>
        <taxon>Eukaryota</taxon>
        <taxon>Fungi</taxon>
        <taxon>Dikarya</taxon>
        <taxon>Ascomycota</taxon>
        <taxon>Pezizomycotina</taxon>
        <taxon>Eurotiomycetes</taxon>
        <taxon>Eurotiomycetidae</taxon>
        <taxon>Eurotiales</taxon>
        <taxon>Aspergillaceae</taxon>
        <taxon>Aspergillus</taxon>
        <taxon>Aspergillus subgen. Fumigati</taxon>
    </lineage>
</organism>
<reference evidence="3" key="1">
    <citation type="journal article" date="2018" name="Proc. Natl. Acad. Sci. U.S.A.">
        <title>Linking secondary metabolites to gene clusters through genome sequencing of six diverse Aspergillus species.</title>
        <authorList>
            <person name="Kaerboelling I."/>
            <person name="Vesth T.C."/>
            <person name="Frisvad J.C."/>
            <person name="Nybo J.L."/>
            <person name="Theobald S."/>
            <person name="Kuo A."/>
            <person name="Bowyer P."/>
            <person name="Matsuda Y."/>
            <person name="Mondo S."/>
            <person name="Lyhne E.K."/>
            <person name="Kogle M.E."/>
            <person name="Clum A."/>
            <person name="Lipzen A."/>
            <person name="Salamov A."/>
            <person name="Ngan C.Y."/>
            <person name="Daum C."/>
            <person name="Chiniquy J."/>
            <person name="Barry K."/>
            <person name="LaButti K."/>
            <person name="Haridas S."/>
            <person name="Simmons B.A."/>
            <person name="Magnuson J.K."/>
            <person name="Mortensen U.H."/>
            <person name="Larsen T.O."/>
            <person name="Grigoriev I.V."/>
            <person name="Baker S.E."/>
            <person name="Andersen M.R."/>
        </authorList>
    </citation>
    <scope>NUCLEOTIDE SEQUENCE [LARGE SCALE GENOMIC DNA]</scope>
    <source>
        <strain evidence="3">IBT 16806</strain>
    </source>
</reference>
<sequence>MGQTTSVPKPGTQIQVIGAGLPRTGTTSFSMALSILLDAPVYHCNTQTTRGPPSELKSWIRILHAWLDGDRRTVLAVLKSCLAGYAAVTDTPACHLLPELVELYPDAKVICTVRDPLAWEKSMKQAHGLTRTWFLKALLFPLPGMRHFVDFTWLLRRQWSRLYADGRRLNSVDEVAATLPQRETYSRHLAWLKENVPADRLVFFDVREGWEPLCRALGKDVPKDVPFPHENDSVGIERTAKYHIRRALMRWAVIFAVAGVIIVGGFGV</sequence>
<dbReference type="SUPFAM" id="SSF52540">
    <property type="entry name" value="P-loop containing nucleoside triphosphate hydrolases"/>
    <property type="match status" value="1"/>
</dbReference>
<feature type="transmembrane region" description="Helical" evidence="1">
    <location>
        <begin position="248"/>
        <end position="267"/>
    </location>
</feature>
<dbReference type="Pfam" id="PF17784">
    <property type="entry name" value="Sulfotransfer_4"/>
    <property type="match status" value="1"/>
</dbReference>
<dbReference type="STRING" id="1392255.A0A2I1C178"/>
<evidence type="ECO:0000256" key="1">
    <source>
        <dbReference type="SAM" id="Phobius"/>
    </source>
</evidence>
<dbReference type="RefSeq" id="XP_024679977.1">
    <property type="nucleotide sequence ID" value="XM_024832030.1"/>
</dbReference>
<dbReference type="EMBL" id="MSZS01000006">
    <property type="protein sequence ID" value="PKX91382.1"/>
    <property type="molecule type" value="Genomic_DNA"/>
</dbReference>
<dbReference type="AlphaFoldDB" id="A0A2I1C178"/>
<keyword evidence="3" id="KW-1185">Reference proteome</keyword>
<keyword evidence="1" id="KW-0812">Transmembrane</keyword>
<evidence type="ECO:0000313" key="3">
    <source>
        <dbReference type="Proteomes" id="UP000234474"/>
    </source>
</evidence>
<dbReference type="GeneID" id="36539366"/>
<name>A0A2I1C178_ASPN1</name>
<dbReference type="Proteomes" id="UP000234474">
    <property type="component" value="Unassembled WGS sequence"/>
</dbReference>
<dbReference type="PANTHER" id="PTHR36978">
    <property type="entry name" value="P-LOOP CONTAINING NUCLEOTIDE TRIPHOSPHATE HYDROLASE"/>
    <property type="match status" value="1"/>
</dbReference>
<dbReference type="PANTHER" id="PTHR36978:SF3">
    <property type="entry name" value="P-LOOP CONTAINING NUCLEOSIDE TRIPHOSPHATE HYDROLASE PROTEIN"/>
    <property type="match status" value="1"/>
</dbReference>
<dbReference type="Gene3D" id="3.40.50.300">
    <property type="entry name" value="P-loop containing nucleotide triphosphate hydrolases"/>
    <property type="match status" value="1"/>
</dbReference>
<dbReference type="OrthoDB" id="408152at2759"/>
<keyword evidence="1" id="KW-1133">Transmembrane helix</keyword>
<proteinExistence type="predicted"/>
<dbReference type="InterPro" id="IPR027417">
    <property type="entry name" value="P-loop_NTPase"/>
</dbReference>
<keyword evidence="1" id="KW-0472">Membrane</keyword>
<dbReference type="InterPro" id="IPR040632">
    <property type="entry name" value="Sulfotransfer_4"/>
</dbReference>
<protein>
    <recommendedName>
        <fullName evidence="4">NAD dependent epimerase/dehydratase</fullName>
    </recommendedName>
</protein>
<gene>
    <name evidence="2" type="ORF">P174DRAFT_513905</name>
</gene>
<comment type="caution">
    <text evidence="2">The sequence shown here is derived from an EMBL/GenBank/DDBJ whole genome shotgun (WGS) entry which is preliminary data.</text>
</comment>
<evidence type="ECO:0008006" key="4">
    <source>
        <dbReference type="Google" id="ProtNLM"/>
    </source>
</evidence>